<accession>X1GLP0</accession>
<sequence length="90" mass="10202">MLLADLHGALDKTPWPVLEKRYDYYAKTIPLMFESIGGDIKNFEIIKGSDFQLGCDYMFDLLKMSTFVSVNDCKRAASEVVKFGDNPKLS</sequence>
<protein>
    <submittedName>
        <fullName evidence="1">Uncharacterized protein</fullName>
    </submittedName>
</protein>
<proteinExistence type="predicted"/>
<comment type="caution">
    <text evidence="1">The sequence shown here is derived from an EMBL/GenBank/DDBJ whole genome shotgun (WGS) entry which is preliminary data.</text>
</comment>
<gene>
    <name evidence="1" type="ORF">S03H2_32825</name>
</gene>
<feature type="non-terminal residue" evidence="1">
    <location>
        <position position="90"/>
    </location>
</feature>
<dbReference type="EMBL" id="BARU01019953">
    <property type="protein sequence ID" value="GAH58831.1"/>
    <property type="molecule type" value="Genomic_DNA"/>
</dbReference>
<reference evidence="1" key="1">
    <citation type="journal article" date="2014" name="Front. Microbiol.">
        <title>High frequency of phylogenetically diverse reductive dehalogenase-homologous genes in deep subseafloor sedimentary metagenomes.</title>
        <authorList>
            <person name="Kawai M."/>
            <person name="Futagami T."/>
            <person name="Toyoda A."/>
            <person name="Takaki Y."/>
            <person name="Nishi S."/>
            <person name="Hori S."/>
            <person name="Arai W."/>
            <person name="Tsubouchi T."/>
            <person name="Morono Y."/>
            <person name="Uchiyama I."/>
            <person name="Ito T."/>
            <person name="Fujiyama A."/>
            <person name="Inagaki F."/>
            <person name="Takami H."/>
        </authorList>
    </citation>
    <scope>NUCLEOTIDE SEQUENCE</scope>
    <source>
        <strain evidence="1">Expedition CK06-06</strain>
    </source>
</reference>
<dbReference type="InterPro" id="IPR014729">
    <property type="entry name" value="Rossmann-like_a/b/a_fold"/>
</dbReference>
<dbReference type="Gene3D" id="3.40.50.620">
    <property type="entry name" value="HUPs"/>
    <property type="match status" value="1"/>
</dbReference>
<evidence type="ECO:0000313" key="1">
    <source>
        <dbReference type="EMBL" id="GAH58831.1"/>
    </source>
</evidence>
<organism evidence="1">
    <name type="scientific">marine sediment metagenome</name>
    <dbReference type="NCBI Taxonomy" id="412755"/>
    <lineage>
        <taxon>unclassified sequences</taxon>
        <taxon>metagenomes</taxon>
        <taxon>ecological metagenomes</taxon>
    </lineage>
</organism>
<dbReference type="AlphaFoldDB" id="X1GLP0"/>
<name>X1GLP0_9ZZZZ</name>